<name>A0A927N2X6_9ACTN</name>
<keyword evidence="4" id="KW-1185">Reference proteome</keyword>
<reference evidence="3" key="1">
    <citation type="submission" date="2020-10" db="EMBL/GenBank/DDBJ databases">
        <title>Sequencing the genomes of 1000 actinobacteria strains.</title>
        <authorList>
            <person name="Klenk H.-P."/>
        </authorList>
    </citation>
    <scope>NUCLEOTIDE SEQUENCE</scope>
    <source>
        <strain evidence="3">DSM 45354</strain>
    </source>
</reference>
<sequence length="190" mass="19099">MTSRRQMFLTLALVLVGAALVLLAASRTWVTAALSIPDYPSVSVAVSGGDAAPLARAAGFVGLAGVLALVATRGIGRRIAGALVGLAGLASVVAVVLFWSRTGSVADDALRRAAAGVGGGTHATEVASTSWPVLALAGGVLVTVGGLLAAAGSHRWPSMGAKYDAPTTRRKSDTDPWAALDRGEDPTTRD</sequence>
<dbReference type="PROSITE" id="PS51318">
    <property type="entry name" value="TAT"/>
    <property type="match status" value="1"/>
</dbReference>
<dbReference type="InterPro" id="IPR006311">
    <property type="entry name" value="TAT_signal"/>
</dbReference>
<proteinExistence type="predicted"/>
<dbReference type="Pfam" id="PF09534">
    <property type="entry name" value="Trp_oprn_chp"/>
    <property type="match status" value="1"/>
</dbReference>
<dbReference type="InterPro" id="IPR019051">
    <property type="entry name" value="Trp_biosyn_TM_oprn/chp"/>
</dbReference>
<feature type="transmembrane region" description="Helical" evidence="2">
    <location>
        <begin position="51"/>
        <end position="72"/>
    </location>
</feature>
<gene>
    <name evidence="3" type="ORF">HEB94_007610</name>
</gene>
<comment type="caution">
    <text evidence="3">The sequence shown here is derived from an EMBL/GenBank/DDBJ whole genome shotgun (WGS) entry which is preliminary data.</text>
</comment>
<feature type="transmembrane region" description="Helical" evidence="2">
    <location>
        <begin position="131"/>
        <end position="152"/>
    </location>
</feature>
<evidence type="ECO:0000256" key="1">
    <source>
        <dbReference type="SAM" id="MobiDB-lite"/>
    </source>
</evidence>
<evidence type="ECO:0000313" key="4">
    <source>
        <dbReference type="Proteomes" id="UP000638648"/>
    </source>
</evidence>
<dbReference type="RefSeq" id="WP_192754086.1">
    <property type="nucleotide sequence ID" value="NZ_BAABJL010000095.1"/>
</dbReference>
<evidence type="ECO:0000256" key="2">
    <source>
        <dbReference type="SAM" id="Phobius"/>
    </source>
</evidence>
<feature type="compositionally biased region" description="Basic and acidic residues" evidence="1">
    <location>
        <begin position="181"/>
        <end position="190"/>
    </location>
</feature>
<organism evidence="3 4">
    <name type="scientific">Actinopolymorpha pittospori</name>
    <dbReference type="NCBI Taxonomy" id="648752"/>
    <lineage>
        <taxon>Bacteria</taxon>
        <taxon>Bacillati</taxon>
        <taxon>Actinomycetota</taxon>
        <taxon>Actinomycetes</taxon>
        <taxon>Propionibacteriales</taxon>
        <taxon>Actinopolymorphaceae</taxon>
        <taxon>Actinopolymorpha</taxon>
    </lineage>
</organism>
<keyword evidence="2" id="KW-0812">Transmembrane</keyword>
<dbReference type="AlphaFoldDB" id="A0A927N2X6"/>
<feature type="region of interest" description="Disordered" evidence="1">
    <location>
        <begin position="159"/>
        <end position="190"/>
    </location>
</feature>
<evidence type="ECO:0000313" key="3">
    <source>
        <dbReference type="EMBL" id="MBE1610762.1"/>
    </source>
</evidence>
<protein>
    <submittedName>
        <fullName evidence="3">Membrane protein (TIGR02234 family)</fullName>
    </submittedName>
</protein>
<dbReference type="EMBL" id="JADBEM010000001">
    <property type="protein sequence ID" value="MBE1610762.1"/>
    <property type="molecule type" value="Genomic_DNA"/>
</dbReference>
<feature type="transmembrane region" description="Helical" evidence="2">
    <location>
        <begin position="79"/>
        <end position="100"/>
    </location>
</feature>
<keyword evidence="2" id="KW-0472">Membrane</keyword>
<keyword evidence="2" id="KW-1133">Transmembrane helix</keyword>
<dbReference type="Proteomes" id="UP000638648">
    <property type="component" value="Unassembled WGS sequence"/>
</dbReference>
<accession>A0A927N2X6</accession>